<gene>
    <name evidence="1" type="ORF">CLV57_3013</name>
</gene>
<sequence length="142" mass="15470">MKKLLTLSLLLLTISITSCEKQSAGEEKMTKGVIALNKQDLIGRWKVTSYFISEGGPGSWKNAPTNQTVYDEFKADGTLGGNSLANTYSTFVIKDNTTVSLKEKNSDVVQNYSCKIEGDTMTLTPTGPNICVEGCATKYIKQ</sequence>
<accession>A0A2H9VNH6</accession>
<dbReference type="EMBL" id="PGFJ01000002">
    <property type="protein sequence ID" value="PJJ79874.1"/>
    <property type="molecule type" value="Genomic_DNA"/>
</dbReference>
<name>A0A2H9VNH6_9SPHI</name>
<evidence type="ECO:0000313" key="2">
    <source>
        <dbReference type="Proteomes" id="UP000242687"/>
    </source>
</evidence>
<protein>
    <recommendedName>
        <fullName evidence="3">Lipocalin-like protein</fullName>
    </recommendedName>
</protein>
<evidence type="ECO:0008006" key="3">
    <source>
        <dbReference type="Google" id="ProtNLM"/>
    </source>
</evidence>
<proteinExistence type="predicted"/>
<organism evidence="1 2">
    <name type="scientific">Mucilaginibacter auburnensis</name>
    <dbReference type="NCBI Taxonomy" id="1457233"/>
    <lineage>
        <taxon>Bacteria</taxon>
        <taxon>Pseudomonadati</taxon>
        <taxon>Bacteroidota</taxon>
        <taxon>Sphingobacteriia</taxon>
        <taxon>Sphingobacteriales</taxon>
        <taxon>Sphingobacteriaceae</taxon>
        <taxon>Mucilaginibacter</taxon>
    </lineage>
</organism>
<comment type="caution">
    <text evidence="1">The sequence shown here is derived from an EMBL/GenBank/DDBJ whole genome shotgun (WGS) entry which is preliminary data.</text>
</comment>
<dbReference type="AlphaFoldDB" id="A0A2H9VNH6"/>
<keyword evidence="2" id="KW-1185">Reference proteome</keyword>
<dbReference type="Proteomes" id="UP000242687">
    <property type="component" value="Unassembled WGS sequence"/>
</dbReference>
<dbReference type="RefSeq" id="WP_100342180.1">
    <property type="nucleotide sequence ID" value="NZ_PGFJ01000002.1"/>
</dbReference>
<reference evidence="1 2" key="1">
    <citation type="submission" date="2017-11" db="EMBL/GenBank/DDBJ databases">
        <title>Genomic Encyclopedia of Archaeal and Bacterial Type Strains, Phase II (KMG-II): From Individual Species to Whole Genera.</title>
        <authorList>
            <person name="Goeker M."/>
        </authorList>
    </citation>
    <scope>NUCLEOTIDE SEQUENCE [LARGE SCALE GENOMIC DNA]</scope>
    <source>
        <strain evidence="1 2">DSM 28175</strain>
    </source>
</reference>
<dbReference type="OrthoDB" id="955522at2"/>
<evidence type="ECO:0000313" key="1">
    <source>
        <dbReference type="EMBL" id="PJJ79874.1"/>
    </source>
</evidence>
<dbReference type="PROSITE" id="PS51257">
    <property type="entry name" value="PROKAR_LIPOPROTEIN"/>
    <property type="match status" value="1"/>
</dbReference>